<dbReference type="InterPro" id="IPR049625">
    <property type="entry name" value="Glyco_transf_61_cat"/>
</dbReference>
<evidence type="ECO:0000313" key="6">
    <source>
        <dbReference type="Proteomes" id="UP000238218"/>
    </source>
</evidence>
<organism evidence="5 6">
    <name type="scientific">Aphanothece cf. minutissima CCALA 015</name>
    <dbReference type="NCBI Taxonomy" id="2107695"/>
    <lineage>
        <taxon>Bacteria</taxon>
        <taxon>Bacillati</taxon>
        <taxon>Cyanobacteriota</taxon>
        <taxon>Cyanophyceae</taxon>
        <taxon>Oscillatoriophycideae</taxon>
        <taxon>Chroococcales</taxon>
        <taxon>Aphanothecaceae</taxon>
        <taxon>Aphanothece</taxon>
    </lineage>
</organism>
<keyword evidence="1" id="KW-0328">Glycosyltransferase</keyword>
<sequence>MPMYAINGLAYLMESHRGMELQSWLPRDATTEPIITAHRNVVYYSDSFIYHADGSLESALTMDKPSEDSMQQSTQSIVSSLNLHSDQHVFAIAVNRWANNYYHWVAQGMASWALLLDHQKKRKEDRRLVLLAPHIFKSFQFQWLTVLGGDYITIPRKYAIATGTCLATSSSHLNPCRSSVQRLRSLALSSLKAWLRNAPESVLSGLPVKIDRIFLSRGVKGARAIHNEWELAEQMGSAGFTIIDAEKYSVLQQIYIFSRARTIVGFHGAGLTNLIFADSSCELIELAIVGMHNDCFKRLAALLPLKRYSKLHVEAQPQSSGTALTLEINVQSVGLAIESLLEDHPSST</sequence>
<evidence type="ECO:0000259" key="4">
    <source>
        <dbReference type="Pfam" id="PF04577"/>
    </source>
</evidence>
<evidence type="ECO:0000256" key="3">
    <source>
        <dbReference type="ARBA" id="ARBA00023180"/>
    </source>
</evidence>
<dbReference type="Pfam" id="PF04577">
    <property type="entry name" value="Glyco_transf_61"/>
    <property type="match status" value="1"/>
</dbReference>
<proteinExistence type="predicted"/>
<evidence type="ECO:0000313" key="5">
    <source>
        <dbReference type="EMBL" id="PSB36503.1"/>
    </source>
</evidence>
<feature type="domain" description="Glycosyltransferase 61 catalytic" evidence="4">
    <location>
        <begin position="101"/>
        <end position="283"/>
    </location>
</feature>
<gene>
    <name evidence="5" type="ORF">C7B81_13070</name>
</gene>
<evidence type="ECO:0000256" key="2">
    <source>
        <dbReference type="ARBA" id="ARBA00022679"/>
    </source>
</evidence>
<reference evidence="5 6" key="1">
    <citation type="submission" date="2018-02" db="EMBL/GenBank/DDBJ databases">
        <authorList>
            <person name="Moore K."/>
            <person name="Momper L."/>
        </authorList>
    </citation>
    <scope>NUCLEOTIDE SEQUENCE [LARGE SCALE GENOMIC DNA]</scope>
    <source>
        <strain evidence="5 6">CCALA 015</strain>
    </source>
</reference>
<name>A0ABX5F865_9CHRO</name>
<reference evidence="5 6" key="2">
    <citation type="submission" date="2018-03" db="EMBL/GenBank/DDBJ databases">
        <title>The ancient ancestry and fast evolution of plastids.</title>
        <authorList>
            <person name="Moore K.R."/>
            <person name="Magnabosco C."/>
            <person name="Momper L."/>
            <person name="Gold D.A."/>
            <person name="Bosak T."/>
            <person name="Fournier G.P."/>
        </authorList>
    </citation>
    <scope>NUCLEOTIDE SEQUENCE [LARGE SCALE GENOMIC DNA]</scope>
    <source>
        <strain evidence="5 6">CCALA 015</strain>
    </source>
</reference>
<dbReference type="EMBL" id="PVWP01000009">
    <property type="protein sequence ID" value="PSB36503.1"/>
    <property type="molecule type" value="Genomic_DNA"/>
</dbReference>
<evidence type="ECO:0000256" key="1">
    <source>
        <dbReference type="ARBA" id="ARBA00022676"/>
    </source>
</evidence>
<keyword evidence="3" id="KW-0325">Glycoprotein</keyword>
<protein>
    <recommendedName>
        <fullName evidence="4">Glycosyltransferase 61 catalytic domain-containing protein</fullName>
    </recommendedName>
</protein>
<dbReference type="InterPro" id="IPR007657">
    <property type="entry name" value="Glycosyltransferase_61"/>
</dbReference>
<dbReference type="Proteomes" id="UP000238218">
    <property type="component" value="Unassembled WGS sequence"/>
</dbReference>
<comment type="caution">
    <text evidence="5">The sequence shown here is derived from an EMBL/GenBank/DDBJ whole genome shotgun (WGS) entry which is preliminary data.</text>
</comment>
<accession>A0ABX5F865</accession>
<keyword evidence="6" id="KW-1185">Reference proteome</keyword>
<keyword evidence="2" id="KW-0808">Transferase</keyword>
<dbReference type="PANTHER" id="PTHR20961">
    <property type="entry name" value="GLYCOSYLTRANSFERASE"/>
    <property type="match status" value="1"/>
</dbReference>